<evidence type="ECO:0000256" key="4">
    <source>
        <dbReference type="ARBA" id="ARBA00022475"/>
    </source>
</evidence>
<feature type="transmembrane region" description="Helical" evidence="12">
    <location>
        <begin position="28"/>
        <end position="48"/>
    </location>
</feature>
<organism evidence="13 14">
    <name type="scientific">Araneus ventricosus</name>
    <name type="common">Orbweaver spider</name>
    <name type="synonym">Epeira ventricosa</name>
    <dbReference type="NCBI Taxonomy" id="182803"/>
    <lineage>
        <taxon>Eukaryota</taxon>
        <taxon>Metazoa</taxon>
        <taxon>Ecdysozoa</taxon>
        <taxon>Arthropoda</taxon>
        <taxon>Chelicerata</taxon>
        <taxon>Arachnida</taxon>
        <taxon>Araneae</taxon>
        <taxon>Araneomorphae</taxon>
        <taxon>Entelegynae</taxon>
        <taxon>Araneoidea</taxon>
        <taxon>Araneidae</taxon>
        <taxon>Araneus</taxon>
    </lineage>
</organism>
<dbReference type="PANTHER" id="PTHR11893:SF40">
    <property type="entry name" value="INNEXIN SHAKING-B"/>
    <property type="match status" value="1"/>
</dbReference>
<evidence type="ECO:0000256" key="1">
    <source>
        <dbReference type="ARBA" id="ARBA00004610"/>
    </source>
</evidence>
<dbReference type="InterPro" id="IPR000990">
    <property type="entry name" value="Innexin"/>
</dbReference>
<keyword evidence="14" id="KW-1185">Reference proteome</keyword>
<evidence type="ECO:0000256" key="10">
    <source>
        <dbReference type="ARBA" id="ARBA00023136"/>
    </source>
</evidence>
<dbReference type="Pfam" id="PF00876">
    <property type="entry name" value="Innexin"/>
    <property type="match status" value="1"/>
</dbReference>
<proteinExistence type="inferred from homology"/>
<keyword evidence="3 12" id="KW-0813">Transport</keyword>
<name>A0A4Y2MVI3_ARAVE</name>
<dbReference type="EMBL" id="BGPR01008030">
    <property type="protein sequence ID" value="GBN31075.1"/>
    <property type="molecule type" value="Genomic_DNA"/>
</dbReference>
<keyword evidence="4" id="KW-1003">Cell membrane</keyword>
<keyword evidence="7" id="KW-0965">Cell junction</keyword>
<dbReference type="GO" id="GO:0005243">
    <property type="term" value="F:gap junction channel activity"/>
    <property type="evidence" value="ECO:0007669"/>
    <property type="project" value="TreeGrafter"/>
</dbReference>
<comment type="caution">
    <text evidence="13">The sequence shown here is derived from an EMBL/GenBank/DDBJ whole genome shotgun (WGS) entry which is preliminary data.</text>
</comment>
<dbReference type="AlphaFoldDB" id="A0A4Y2MVI3"/>
<keyword evidence="11 12" id="KW-0407">Ion channel</keyword>
<comment type="similarity">
    <text evidence="12">Belongs to the pannexin family.</text>
</comment>
<feature type="transmembrane region" description="Helical" evidence="12">
    <location>
        <begin position="180"/>
        <end position="202"/>
    </location>
</feature>
<evidence type="ECO:0000313" key="13">
    <source>
        <dbReference type="EMBL" id="GBN31075.1"/>
    </source>
</evidence>
<keyword evidence="9 12" id="KW-0406">Ion transport</keyword>
<dbReference type="GO" id="GO:0034220">
    <property type="term" value="P:monoatomic ion transmembrane transport"/>
    <property type="evidence" value="ECO:0007669"/>
    <property type="project" value="UniProtKB-KW"/>
</dbReference>
<evidence type="ECO:0000256" key="12">
    <source>
        <dbReference type="RuleBase" id="RU010713"/>
    </source>
</evidence>
<accession>A0A4Y2MVI3</accession>
<dbReference type="GO" id="GO:0005886">
    <property type="term" value="C:plasma membrane"/>
    <property type="evidence" value="ECO:0007669"/>
    <property type="project" value="UniProtKB-SubCell"/>
</dbReference>
<evidence type="ECO:0000256" key="2">
    <source>
        <dbReference type="ARBA" id="ARBA00004651"/>
    </source>
</evidence>
<keyword evidence="5 12" id="KW-0812">Transmembrane</keyword>
<evidence type="ECO:0000313" key="14">
    <source>
        <dbReference type="Proteomes" id="UP000499080"/>
    </source>
</evidence>
<evidence type="ECO:0000256" key="7">
    <source>
        <dbReference type="ARBA" id="ARBA00022949"/>
    </source>
</evidence>
<dbReference type="OrthoDB" id="5867527at2759"/>
<evidence type="ECO:0000256" key="5">
    <source>
        <dbReference type="ARBA" id="ARBA00022692"/>
    </source>
</evidence>
<evidence type="ECO:0000256" key="6">
    <source>
        <dbReference type="ARBA" id="ARBA00022868"/>
    </source>
</evidence>
<comment type="subcellular location">
    <subcellularLocation>
        <location evidence="1">Cell junction</location>
        <location evidence="1">Gap junction</location>
    </subcellularLocation>
    <subcellularLocation>
        <location evidence="2 12">Cell membrane</location>
        <topology evidence="2 12">Multi-pass membrane protein</topology>
    </subcellularLocation>
</comment>
<feature type="transmembrane region" description="Helical" evidence="12">
    <location>
        <begin position="277"/>
        <end position="303"/>
    </location>
</feature>
<comment type="function">
    <text evidence="12">Structural component of the gap junctions.</text>
</comment>
<sequence length="370" mass="43433">MWHIVQGITSLVEISDVKIDYETFRLHYTFTVGILLTFFIIVTTKQFVGSPIVCDHMVSVSPKVISTYCWIHSTYVIPKAFYKEVGIEVPHPGVDGTQDPKEFRYINYYQWVYFMLFFQAVLFYFPKWLWRTWEGDKMKMITKELDNALLPEEELKEKFKSITNYLVKTWKTHDSYAAKYFFCEFLALINVAGQFFFLDLFFDGQFQDFGIKVVEFFSSDQSSAVSGNVTVYVKGDPMIMLFPRVTKCIFRRYGRSSLIEVNDVLCVMALNVINEKIYLFLWFWLIALSFLTFLAVFMDWLLVVSPNTRIYTLQTRFYLVDEKLLKILVQKGSYGDWLMVDLIGQNIDHVLFSEIVSDVAKQLTDHSKLV</sequence>
<reference evidence="13 14" key="1">
    <citation type="journal article" date="2019" name="Sci. Rep.">
        <title>Orb-weaving spider Araneus ventricosus genome elucidates the spidroin gene catalogue.</title>
        <authorList>
            <person name="Kono N."/>
            <person name="Nakamura H."/>
            <person name="Ohtoshi R."/>
            <person name="Moran D.A.P."/>
            <person name="Shinohara A."/>
            <person name="Yoshida Y."/>
            <person name="Fujiwara M."/>
            <person name="Mori M."/>
            <person name="Tomita M."/>
            <person name="Arakawa K."/>
        </authorList>
    </citation>
    <scope>NUCLEOTIDE SEQUENCE [LARGE SCALE GENOMIC DNA]</scope>
</reference>
<dbReference type="GO" id="GO:0005921">
    <property type="term" value="C:gap junction"/>
    <property type="evidence" value="ECO:0007669"/>
    <property type="project" value="UniProtKB-SubCell"/>
</dbReference>
<evidence type="ECO:0000256" key="8">
    <source>
        <dbReference type="ARBA" id="ARBA00022989"/>
    </source>
</evidence>
<protein>
    <recommendedName>
        <fullName evidence="12">Innexin</fullName>
    </recommendedName>
</protein>
<keyword evidence="10 12" id="KW-0472">Membrane</keyword>
<dbReference type="PANTHER" id="PTHR11893">
    <property type="entry name" value="INNEXIN"/>
    <property type="match status" value="1"/>
</dbReference>
<dbReference type="PROSITE" id="PS51013">
    <property type="entry name" value="PANNEXIN"/>
    <property type="match status" value="1"/>
</dbReference>
<evidence type="ECO:0000256" key="9">
    <source>
        <dbReference type="ARBA" id="ARBA00023065"/>
    </source>
</evidence>
<evidence type="ECO:0000256" key="11">
    <source>
        <dbReference type="ARBA" id="ARBA00023303"/>
    </source>
</evidence>
<evidence type="ECO:0000256" key="3">
    <source>
        <dbReference type="ARBA" id="ARBA00022448"/>
    </source>
</evidence>
<dbReference type="PRINTS" id="PR01262">
    <property type="entry name" value="INNEXIN"/>
</dbReference>
<keyword evidence="6" id="KW-0303">Gap junction</keyword>
<gene>
    <name evidence="13" type="primary">shakB_7</name>
    <name evidence="12" type="synonym">inx</name>
    <name evidence="13" type="ORF">AVEN_61352_1</name>
</gene>
<keyword evidence="8 12" id="KW-1133">Transmembrane helix</keyword>
<feature type="transmembrane region" description="Helical" evidence="12">
    <location>
        <begin position="111"/>
        <end position="130"/>
    </location>
</feature>
<dbReference type="Proteomes" id="UP000499080">
    <property type="component" value="Unassembled WGS sequence"/>
</dbReference>